<dbReference type="SUPFAM" id="SSF56300">
    <property type="entry name" value="Metallo-dependent phosphatases"/>
    <property type="match status" value="1"/>
</dbReference>
<dbReference type="RefSeq" id="WP_002846810.1">
    <property type="nucleotide sequence ID" value="NZ_ADKM02000008.1"/>
</dbReference>
<gene>
    <name evidence="2" type="ORF">CUS_6203</name>
</gene>
<evidence type="ECO:0000313" key="3">
    <source>
        <dbReference type="Proteomes" id="UP000004259"/>
    </source>
</evidence>
<protein>
    <submittedName>
        <fullName evidence="2">Ser/Thr phosphatase family protein</fullName>
    </submittedName>
</protein>
<dbReference type="STRING" id="246199.CUS_6203"/>
<keyword evidence="3" id="KW-1185">Reference proteome</keyword>
<sequence>MDYFISDMHFGHEDRVKWDARPFKDAAEMFSVMRERWNARVREDDDVWIVGDFTYYGETDDENIRHYALNLNGRKHLIYGNHDDRIKNSPALQHLFCECVYEKYIERDGRKFFLAHYPMVEWYRRPQGCVLIYGHIHGSCDDGYDFMAAHRKDEAFNAGCMINGYVPVTFEELALNNESFRQQYISDKEK</sequence>
<dbReference type="InterPro" id="IPR029052">
    <property type="entry name" value="Metallo-depent_PP-like"/>
</dbReference>
<feature type="domain" description="Calcineurin-like phosphoesterase" evidence="1">
    <location>
        <begin position="4"/>
        <end position="116"/>
    </location>
</feature>
<dbReference type="OrthoDB" id="5380073at2"/>
<dbReference type="AlphaFoldDB" id="E9S7J1"/>
<comment type="caution">
    <text evidence="2">The sequence shown here is derived from an EMBL/GenBank/DDBJ whole genome shotgun (WGS) entry which is preliminary data.</text>
</comment>
<reference evidence="2 3" key="1">
    <citation type="submission" date="2011-02" db="EMBL/GenBank/DDBJ databases">
        <authorList>
            <person name="Nelson K.E."/>
            <person name="Sutton G."/>
            <person name="Torralba M."/>
            <person name="Durkin S."/>
            <person name="Harkins D."/>
            <person name="Montgomery R."/>
            <person name="Ziemer C."/>
            <person name="Klaassens E."/>
            <person name="Ocuiv P."/>
            <person name="Morrison M."/>
        </authorList>
    </citation>
    <scope>NUCLEOTIDE SEQUENCE [LARGE SCALE GENOMIC DNA]</scope>
    <source>
        <strain evidence="2 3">8</strain>
    </source>
</reference>
<dbReference type="GO" id="GO:0016787">
    <property type="term" value="F:hydrolase activity"/>
    <property type="evidence" value="ECO:0007669"/>
    <property type="project" value="InterPro"/>
</dbReference>
<proteinExistence type="predicted"/>
<dbReference type="Pfam" id="PF00149">
    <property type="entry name" value="Metallophos"/>
    <property type="match status" value="1"/>
</dbReference>
<accession>E9S7J1</accession>
<name>E9S7J1_RUMAL</name>
<evidence type="ECO:0000313" key="2">
    <source>
        <dbReference type="EMBL" id="EGC04787.1"/>
    </source>
</evidence>
<organism evidence="2 3">
    <name type="scientific">Ruminococcus albus 8</name>
    <dbReference type="NCBI Taxonomy" id="246199"/>
    <lineage>
        <taxon>Bacteria</taxon>
        <taxon>Bacillati</taxon>
        <taxon>Bacillota</taxon>
        <taxon>Clostridia</taxon>
        <taxon>Eubacteriales</taxon>
        <taxon>Oscillospiraceae</taxon>
        <taxon>Ruminococcus</taxon>
    </lineage>
</organism>
<dbReference type="Gene3D" id="3.60.21.10">
    <property type="match status" value="1"/>
</dbReference>
<dbReference type="Proteomes" id="UP000004259">
    <property type="component" value="Unassembled WGS sequence"/>
</dbReference>
<dbReference type="eggNOG" id="COG4186">
    <property type="taxonomic scope" value="Bacteria"/>
</dbReference>
<dbReference type="InterPro" id="IPR004843">
    <property type="entry name" value="Calcineurin-like_PHP"/>
</dbReference>
<evidence type="ECO:0000259" key="1">
    <source>
        <dbReference type="Pfam" id="PF00149"/>
    </source>
</evidence>
<dbReference type="EMBL" id="ADKM02000008">
    <property type="protein sequence ID" value="EGC04787.1"/>
    <property type="molecule type" value="Genomic_DNA"/>
</dbReference>